<evidence type="ECO:0000313" key="3">
    <source>
        <dbReference type="WBParaSite" id="Pan_g18598.t1"/>
    </source>
</evidence>
<reference evidence="3" key="2">
    <citation type="submission" date="2020-10" db="UniProtKB">
        <authorList>
            <consortium name="WormBaseParasite"/>
        </authorList>
    </citation>
    <scope>IDENTIFICATION</scope>
</reference>
<accession>A0A7E4VAH7</accession>
<protein>
    <submittedName>
        <fullName evidence="3">Uncharacterized protein</fullName>
    </submittedName>
</protein>
<dbReference type="Proteomes" id="UP000492821">
    <property type="component" value="Unassembled WGS sequence"/>
</dbReference>
<dbReference type="AlphaFoldDB" id="A0A7E4VAH7"/>
<evidence type="ECO:0000313" key="2">
    <source>
        <dbReference type="Proteomes" id="UP000492821"/>
    </source>
</evidence>
<feature type="region of interest" description="Disordered" evidence="1">
    <location>
        <begin position="1"/>
        <end position="38"/>
    </location>
</feature>
<organism evidence="2 3">
    <name type="scientific">Panagrellus redivivus</name>
    <name type="common">Microworm</name>
    <dbReference type="NCBI Taxonomy" id="6233"/>
    <lineage>
        <taxon>Eukaryota</taxon>
        <taxon>Metazoa</taxon>
        <taxon>Ecdysozoa</taxon>
        <taxon>Nematoda</taxon>
        <taxon>Chromadorea</taxon>
        <taxon>Rhabditida</taxon>
        <taxon>Tylenchina</taxon>
        <taxon>Panagrolaimomorpha</taxon>
        <taxon>Panagrolaimoidea</taxon>
        <taxon>Panagrolaimidae</taxon>
        <taxon>Panagrellus</taxon>
    </lineage>
</organism>
<evidence type="ECO:0000256" key="1">
    <source>
        <dbReference type="SAM" id="MobiDB-lite"/>
    </source>
</evidence>
<proteinExistence type="predicted"/>
<sequence>MLDPGSAVAEPHRSRRNSASRPPTLGGRSPQSSFDSNGDVGQISLNFMRVNGSYAPFKTLLTSTTSRDNAEKPTQHNNHRPVGLNVACTGNGGPGSAIMTTTTANSAAATPPSNNLDRVNSNPIVLDQMIYNKRKESWQVNPNPCGTWRTSDIKLGDAANGTHTRRRFLQLTDVFRLLLSGKQ</sequence>
<keyword evidence="2" id="KW-1185">Reference proteome</keyword>
<reference evidence="2" key="1">
    <citation type="journal article" date="2013" name="Genetics">
        <title>The draft genome and transcriptome of Panagrellus redivivus are shaped by the harsh demands of a free-living lifestyle.</title>
        <authorList>
            <person name="Srinivasan J."/>
            <person name="Dillman A.R."/>
            <person name="Macchietto M.G."/>
            <person name="Heikkinen L."/>
            <person name="Lakso M."/>
            <person name="Fracchia K.M."/>
            <person name="Antoshechkin I."/>
            <person name="Mortazavi A."/>
            <person name="Wong G."/>
            <person name="Sternberg P.W."/>
        </authorList>
    </citation>
    <scope>NUCLEOTIDE SEQUENCE [LARGE SCALE GENOMIC DNA]</scope>
    <source>
        <strain evidence="2">MT8872</strain>
    </source>
</reference>
<dbReference type="WBParaSite" id="Pan_g18598.t1">
    <property type="protein sequence ID" value="Pan_g18598.t1"/>
    <property type="gene ID" value="Pan_g18598"/>
</dbReference>
<name>A0A7E4VAH7_PANRE</name>